<protein>
    <submittedName>
        <fullName evidence="2">Uncharacterized protein</fullName>
    </submittedName>
</protein>
<dbReference type="Proteomes" id="UP000063699">
    <property type="component" value="Chromosome"/>
</dbReference>
<evidence type="ECO:0000313" key="3">
    <source>
        <dbReference type="Proteomes" id="UP000063699"/>
    </source>
</evidence>
<dbReference type="STRING" id="860235.AOZ06_46620"/>
<organism evidence="2 3">
    <name type="scientific">Kibdelosporangium phytohabitans</name>
    <dbReference type="NCBI Taxonomy" id="860235"/>
    <lineage>
        <taxon>Bacteria</taxon>
        <taxon>Bacillati</taxon>
        <taxon>Actinomycetota</taxon>
        <taxon>Actinomycetes</taxon>
        <taxon>Pseudonocardiales</taxon>
        <taxon>Pseudonocardiaceae</taxon>
        <taxon>Kibdelosporangium</taxon>
    </lineage>
</organism>
<gene>
    <name evidence="2" type="ORF">AOZ06_46620</name>
</gene>
<proteinExistence type="predicted"/>
<feature type="region of interest" description="Disordered" evidence="1">
    <location>
        <begin position="90"/>
        <end position="112"/>
    </location>
</feature>
<accession>A0A0N7F563</accession>
<keyword evidence="3" id="KW-1185">Reference proteome</keyword>
<sequence>MEVRGKIVLLRRFSHTGALGSNADDWPDDTRFTKRPVSLVWLGIKDPDYCAEKDNRGCSVAGLHDKAQRLTKAGIQVLYGFYGYHPGRTGRQGLAKPAGQTRPTRRHHGNRRTEDCQRTYAKYGPGLPARKRAMDYGDTDIREGFGTCGDKSRTTCTELKCAAISRDRNKLAATFSWTTDQDDAPYVDKLLDVGKVAEYNDGKECAKSIAHP</sequence>
<dbReference type="AlphaFoldDB" id="A0A0N7F563"/>
<evidence type="ECO:0000256" key="1">
    <source>
        <dbReference type="SAM" id="MobiDB-lite"/>
    </source>
</evidence>
<dbReference type="KEGG" id="kphy:AOZ06_46620"/>
<evidence type="ECO:0000313" key="2">
    <source>
        <dbReference type="EMBL" id="ALG13351.1"/>
    </source>
</evidence>
<dbReference type="EMBL" id="CP012752">
    <property type="protein sequence ID" value="ALG13351.1"/>
    <property type="molecule type" value="Genomic_DNA"/>
</dbReference>
<name>A0A0N7F563_9PSEU</name>
<reference evidence="2 3" key="1">
    <citation type="submission" date="2015-07" db="EMBL/GenBank/DDBJ databases">
        <title>Genome sequencing of Kibdelosporangium phytohabitans.</title>
        <authorList>
            <person name="Qin S."/>
            <person name="Xing K."/>
        </authorList>
    </citation>
    <scope>NUCLEOTIDE SEQUENCE [LARGE SCALE GENOMIC DNA]</scope>
    <source>
        <strain evidence="2 3">KLBMP1111</strain>
    </source>
</reference>